<reference evidence="2 3" key="1">
    <citation type="journal article" date="2024" name="BMC Genomics">
        <title>Genome assembly of redclaw crayfish (Cherax quadricarinatus) provides insights into its immune adaptation and hypoxia tolerance.</title>
        <authorList>
            <person name="Liu Z."/>
            <person name="Zheng J."/>
            <person name="Li H."/>
            <person name="Fang K."/>
            <person name="Wang S."/>
            <person name="He J."/>
            <person name="Zhou D."/>
            <person name="Weng S."/>
            <person name="Chi M."/>
            <person name="Gu Z."/>
            <person name="He J."/>
            <person name="Li F."/>
            <person name="Wang M."/>
        </authorList>
    </citation>
    <scope>NUCLEOTIDE SEQUENCE [LARGE SCALE GENOMIC DNA]</scope>
    <source>
        <strain evidence="2">ZL_2023a</strain>
    </source>
</reference>
<dbReference type="EMBL" id="JARKIK010000057">
    <property type="protein sequence ID" value="KAK8732305.1"/>
    <property type="molecule type" value="Genomic_DNA"/>
</dbReference>
<sequence length="114" mass="13574">MQDKLVGFKNTLENVVLKLVCKKYCAMCSMTIHLPVYCVYEVQLYSVLKQLRNDRLIFQFNNYVKQVDQAVFYSDEIHERIIVMTFLYINYCTVHFSLLMITDSSMSCFHFIPF</sequence>
<accession>A0AAW0WN52</accession>
<keyword evidence="1" id="KW-0812">Transmembrane</keyword>
<comment type="caution">
    <text evidence="2">The sequence shown here is derived from an EMBL/GenBank/DDBJ whole genome shotgun (WGS) entry which is preliminary data.</text>
</comment>
<name>A0AAW0WN52_CHEQU</name>
<keyword evidence="3" id="KW-1185">Reference proteome</keyword>
<evidence type="ECO:0000313" key="2">
    <source>
        <dbReference type="EMBL" id="KAK8732305.1"/>
    </source>
</evidence>
<keyword evidence="1" id="KW-1133">Transmembrane helix</keyword>
<dbReference type="Proteomes" id="UP001445076">
    <property type="component" value="Unassembled WGS sequence"/>
</dbReference>
<protein>
    <submittedName>
        <fullName evidence="2">Uncharacterized protein</fullName>
    </submittedName>
</protein>
<feature type="transmembrane region" description="Helical" evidence="1">
    <location>
        <begin position="81"/>
        <end position="101"/>
    </location>
</feature>
<evidence type="ECO:0000256" key="1">
    <source>
        <dbReference type="SAM" id="Phobius"/>
    </source>
</evidence>
<proteinExistence type="predicted"/>
<evidence type="ECO:0000313" key="3">
    <source>
        <dbReference type="Proteomes" id="UP001445076"/>
    </source>
</evidence>
<organism evidence="2 3">
    <name type="scientific">Cherax quadricarinatus</name>
    <name type="common">Australian red claw crayfish</name>
    <dbReference type="NCBI Taxonomy" id="27406"/>
    <lineage>
        <taxon>Eukaryota</taxon>
        <taxon>Metazoa</taxon>
        <taxon>Ecdysozoa</taxon>
        <taxon>Arthropoda</taxon>
        <taxon>Crustacea</taxon>
        <taxon>Multicrustacea</taxon>
        <taxon>Malacostraca</taxon>
        <taxon>Eumalacostraca</taxon>
        <taxon>Eucarida</taxon>
        <taxon>Decapoda</taxon>
        <taxon>Pleocyemata</taxon>
        <taxon>Astacidea</taxon>
        <taxon>Parastacoidea</taxon>
        <taxon>Parastacidae</taxon>
        <taxon>Cherax</taxon>
    </lineage>
</organism>
<gene>
    <name evidence="2" type="ORF">OTU49_007016</name>
</gene>
<dbReference type="AlphaFoldDB" id="A0AAW0WN52"/>
<keyword evidence="1" id="KW-0472">Membrane</keyword>